<gene>
    <name evidence="4" type="ORF">HK100_005700</name>
</gene>
<dbReference type="InterPro" id="IPR001394">
    <property type="entry name" value="Peptidase_C19_UCH"/>
</dbReference>
<dbReference type="GO" id="GO:0004843">
    <property type="term" value="F:cysteine-type deubiquitinase activity"/>
    <property type="evidence" value="ECO:0007669"/>
    <property type="project" value="InterPro"/>
</dbReference>
<dbReference type="SUPFAM" id="SSF49599">
    <property type="entry name" value="TRAF domain-like"/>
    <property type="match status" value="1"/>
</dbReference>
<evidence type="ECO:0000313" key="4">
    <source>
        <dbReference type="EMBL" id="KAJ3095906.1"/>
    </source>
</evidence>
<evidence type="ECO:0000256" key="1">
    <source>
        <dbReference type="ARBA" id="ARBA00023054"/>
    </source>
</evidence>
<dbReference type="Pfam" id="PF22486">
    <property type="entry name" value="MATH_2"/>
    <property type="match status" value="1"/>
</dbReference>
<dbReference type="PROSITE" id="PS00972">
    <property type="entry name" value="USP_1"/>
    <property type="match status" value="1"/>
</dbReference>
<dbReference type="PROSITE" id="PS50144">
    <property type="entry name" value="MATH"/>
    <property type="match status" value="1"/>
</dbReference>
<dbReference type="PANTHER" id="PTHR46236:SF35">
    <property type="entry name" value="MATH DOMAIN-CONTAINING PROTEIN"/>
    <property type="match status" value="1"/>
</dbReference>
<dbReference type="Pfam" id="PF00443">
    <property type="entry name" value="UCH"/>
    <property type="match status" value="1"/>
</dbReference>
<dbReference type="InterPro" id="IPR050804">
    <property type="entry name" value="MCC"/>
</dbReference>
<protein>
    <recommendedName>
        <fullName evidence="6">Ubiquitinyl hydrolase 1</fullName>
    </recommendedName>
</protein>
<organism evidence="4 5">
    <name type="scientific">Physocladia obscura</name>
    <dbReference type="NCBI Taxonomy" id="109957"/>
    <lineage>
        <taxon>Eukaryota</taxon>
        <taxon>Fungi</taxon>
        <taxon>Fungi incertae sedis</taxon>
        <taxon>Chytridiomycota</taxon>
        <taxon>Chytridiomycota incertae sedis</taxon>
        <taxon>Chytridiomycetes</taxon>
        <taxon>Chytridiales</taxon>
        <taxon>Chytriomycetaceae</taxon>
        <taxon>Physocladia</taxon>
    </lineage>
</organism>
<dbReference type="InterPro" id="IPR008974">
    <property type="entry name" value="TRAF-like"/>
</dbReference>
<dbReference type="InterPro" id="IPR028889">
    <property type="entry name" value="USP"/>
</dbReference>
<evidence type="ECO:0000259" key="2">
    <source>
        <dbReference type="PROSITE" id="PS50144"/>
    </source>
</evidence>
<dbReference type="InterPro" id="IPR002083">
    <property type="entry name" value="MATH/TRAF_dom"/>
</dbReference>
<dbReference type="InterPro" id="IPR018200">
    <property type="entry name" value="USP_CS"/>
</dbReference>
<dbReference type="SUPFAM" id="SSF54001">
    <property type="entry name" value="Cysteine proteinases"/>
    <property type="match status" value="1"/>
</dbReference>
<dbReference type="PANTHER" id="PTHR46236">
    <property type="entry name" value="TRAF-LIKE SUPERFAMILY PROTEIN"/>
    <property type="match status" value="1"/>
</dbReference>
<keyword evidence="1" id="KW-0175">Coiled coil</keyword>
<dbReference type="Gene3D" id="2.60.210.10">
    <property type="entry name" value="Apoptosis, Tumor Necrosis Factor Receptor Associated Protein 2, Chain A"/>
    <property type="match status" value="1"/>
</dbReference>
<feature type="non-terminal residue" evidence="4">
    <location>
        <position position="270"/>
    </location>
</feature>
<evidence type="ECO:0000259" key="3">
    <source>
        <dbReference type="PROSITE" id="PS50235"/>
    </source>
</evidence>
<evidence type="ECO:0008006" key="6">
    <source>
        <dbReference type="Google" id="ProtNLM"/>
    </source>
</evidence>
<dbReference type="GO" id="GO:0016579">
    <property type="term" value="P:protein deubiquitination"/>
    <property type="evidence" value="ECO:0007669"/>
    <property type="project" value="InterPro"/>
</dbReference>
<proteinExistence type="predicted"/>
<comment type="caution">
    <text evidence="4">The sequence shown here is derived from an EMBL/GenBank/DDBJ whole genome shotgun (WGS) entry which is preliminary data.</text>
</comment>
<dbReference type="Proteomes" id="UP001211907">
    <property type="component" value="Unassembled WGS sequence"/>
</dbReference>
<feature type="domain" description="MATH" evidence="2">
    <location>
        <begin position="12"/>
        <end position="147"/>
    </location>
</feature>
<name>A0AAD5X7Y0_9FUNG</name>
<sequence length="270" mass="30964">MLPDIGLDAEAELTHRWTIDSWTSAAKQKRIYSPSFECNGAIWRILLFPNGNQQSDTLSVFLDSLDAPTMPKDGAWHICVQFALAIVNHKDETCFRSATAQHRFNPYEADWGFNHLVKLNQLFVPLDPSKSERSLVETDKTVILVHMRILKDVTGYLWHNYVNYDSKKATGHVGLRNQGATCYMNSLLQSLYFVPYFRRAAYMIPTDSDSPTKSIPLALQRVFLQLQENDVPVATNELTKSFGWDAVDSFMQHDIQEFNRVLQDNLEIKM</sequence>
<dbReference type="Gene3D" id="3.90.70.10">
    <property type="entry name" value="Cysteine proteinases"/>
    <property type="match status" value="1"/>
</dbReference>
<feature type="domain" description="USP" evidence="3">
    <location>
        <begin position="173"/>
        <end position="270"/>
    </location>
</feature>
<dbReference type="InterPro" id="IPR038765">
    <property type="entry name" value="Papain-like_cys_pep_sf"/>
</dbReference>
<dbReference type="AlphaFoldDB" id="A0AAD5X7Y0"/>
<reference evidence="4" key="1">
    <citation type="submission" date="2020-05" db="EMBL/GenBank/DDBJ databases">
        <title>Phylogenomic resolution of chytrid fungi.</title>
        <authorList>
            <person name="Stajich J.E."/>
            <person name="Amses K."/>
            <person name="Simmons R."/>
            <person name="Seto K."/>
            <person name="Myers J."/>
            <person name="Bonds A."/>
            <person name="Quandt C.A."/>
            <person name="Barry K."/>
            <person name="Liu P."/>
            <person name="Grigoriev I."/>
            <person name="Longcore J.E."/>
            <person name="James T.Y."/>
        </authorList>
    </citation>
    <scope>NUCLEOTIDE SEQUENCE</scope>
    <source>
        <strain evidence="4">JEL0513</strain>
    </source>
</reference>
<dbReference type="PROSITE" id="PS50235">
    <property type="entry name" value="USP_3"/>
    <property type="match status" value="1"/>
</dbReference>
<dbReference type="SMART" id="SM00061">
    <property type="entry name" value="MATH"/>
    <property type="match status" value="1"/>
</dbReference>
<accession>A0AAD5X7Y0</accession>
<evidence type="ECO:0000313" key="5">
    <source>
        <dbReference type="Proteomes" id="UP001211907"/>
    </source>
</evidence>
<dbReference type="EMBL" id="JADGJH010002652">
    <property type="protein sequence ID" value="KAJ3095906.1"/>
    <property type="molecule type" value="Genomic_DNA"/>
</dbReference>
<keyword evidence="5" id="KW-1185">Reference proteome</keyword>